<protein>
    <recommendedName>
        <fullName evidence="1">Mutator-like transposase domain-containing protein</fullName>
    </recommendedName>
</protein>
<organism evidence="2 3">
    <name type="scientific">Lasius niger</name>
    <name type="common">Black garden ant</name>
    <dbReference type="NCBI Taxonomy" id="67767"/>
    <lineage>
        <taxon>Eukaryota</taxon>
        <taxon>Metazoa</taxon>
        <taxon>Ecdysozoa</taxon>
        <taxon>Arthropoda</taxon>
        <taxon>Hexapoda</taxon>
        <taxon>Insecta</taxon>
        <taxon>Pterygota</taxon>
        <taxon>Neoptera</taxon>
        <taxon>Endopterygota</taxon>
        <taxon>Hymenoptera</taxon>
        <taxon>Apocrita</taxon>
        <taxon>Aculeata</taxon>
        <taxon>Formicoidea</taxon>
        <taxon>Formicidae</taxon>
        <taxon>Formicinae</taxon>
        <taxon>Lasius</taxon>
        <taxon>Lasius</taxon>
    </lineage>
</organism>
<proteinExistence type="predicted"/>
<comment type="caution">
    <text evidence="2">The sequence shown here is derived from an EMBL/GenBank/DDBJ whole genome shotgun (WGS) entry which is preliminary data.</text>
</comment>
<dbReference type="AlphaFoldDB" id="A0A0J7K6Y7"/>
<dbReference type="InterPro" id="IPR049012">
    <property type="entry name" value="Mutator_transp_dom"/>
</dbReference>
<dbReference type="EMBL" id="LBMM01012607">
    <property type="protein sequence ID" value="KMQ86117.1"/>
    <property type="molecule type" value="Genomic_DNA"/>
</dbReference>
<feature type="domain" description="Mutator-like transposase" evidence="1">
    <location>
        <begin position="2"/>
        <end position="156"/>
    </location>
</feature>
<reference evidence="2 3" key="1">
    <citation type="submission" date="2015-04" db="EMBL/GenBank/DDBJ databases">
        <title>Lasius niger genome sequencing.</title>
        <authorList>
            <person name="Konorov E.A."/>
            <person name="Nikitin M.A."/>
            <person name="Kirill M.V."/>
            <person name="Chang P."/>
        </authorList>
    </citation>
    <scope>NUCLEOTIDE SEQUENCE [LARGE SCALE GENOMIC DNA]</scope>
    <source>
        <tissue evidence="2">Whole</tissue>
    </source>
</reference>
<dbReference type="Proteomes" id="UP000036403">
    <property type="component" value="Unassembled WGS sequence"/>
</dbReference>
<keyword evidence="3" id="KW-1185">Reference proteome</keyword>
<dbReference type="PaxDb" id="67767-A0A0J7K6Y7"/>
<dbReference type="Pfam" id="PF20700">
    <property type="entry name" value="Mutator"/>
    <property type="match status" value="1"/>
</dbReference>
<name>A0A0J7K6Y7_LASNI</name>
<evidence type="ECO:0000313" key="2">
    <source>
        <dbReference type="EMBL" id="KMQ86117.1"/>
    </source>
</evidence>
<dbReference type="OrthoDB" id="7699847at2759"/>
<accession>A0A0J7K6Y7</accession>
<sequence>MENMKMTGEVEKQLALEKNNIINGIPYITVVADGSWMKRSYGNAYDSLSVIGAIIGYHTGKILFVGVRNKFCTLCDVAERKGVQLRTHKCYKNFDRNASSTSIKSDAIAEGIKCNFEMHRLIYKTVVADGDSSVTVRSLLITDRYREHMVTVKKIDAPIICFAIYAKS</sequence>
<gene>
    <name evidence="2" type="ORF">RF55_14998</name>
</gene>
<evidence type="ECO:0000259" key="1">
    <source>
        <dbReference type="Pfam" id="PF20700"/>
    </source>
</evidence>
<evidence type="ECO:0000313" key="3">
    <source>
        <dbReference type="Proteomes" id="UP000036403"/>
    </source>
</evidence>